<keyword evidence="3" id="KW-1185">Reference proteome</keyword>
<evidence type="ECO:0000256" key="1">
    <source>
        <dbReference type="SAM" id="SignalP"/>
    </source>
</evidence>
<gene>
    <name evidence="2" type="ORF">ASIM_LOCUS11859</name>
</gene>
<accession>A0A0M3JVX5</accession>
<name>A0A0M3JVX5_ANISI</name>
<evidence type="ECO:0000313" key="2">
    <source>
        <dbReference type="EMBL" id="VDK45979.1"/>
    </source>
</evidence>
<dbReference type="EMBL" id="UYRR01031109">
    <property type="protein sequence ID" value="VDK45979.1"/>
    <property type="molecule type" value="Genomic_DNA"/>
</dbReference>
<dbReference type="WBParaSite" id="ASIM_0001239301-mRNA-1">
    <property type="protein sequence ID" value="ASIM_0001239301-mRNA-1"/>
    <property type="gene ID" value="ASIM_0001239301"/>
</dbReference>
<feature type="chain" id="PRO_5043121045" evidence="1">
    <location>
        <begin position="20"/>
        <end position="89"/>
    </location>
</feature>
<evidence type="ECO:0000313" key="4">
    <source>
        <dbReference type="WBParaSite" id="ASIM_0001239301-mRNA-1"/>
    </source>
</evidence>
<reference evidence="2 3" key="2">
    <citation type="submission" date="2018-11" db="EMBL/GenBank/DDBJ databases">
        <authorList>
            <consortium name="Pathogen Informatics"/>
        </authorList>
    </citation>
    <scope>NUCLEOTIDE SEQUENCE [LARGE SCALE GENOMIC DNA]</scope>
</reference>
<sequence length="89" mass="9712">MWFLFSFFGLLLLSQDANALKCFTEYTFVRGQNVGTSMETCSGKNDYCYNVTADTNIVHKVKAAGCASIKCIVSEHTSPLQANVTSSDA</sequence>
<proteinExistence type="predicted"/>
<evidence type="ECO:0000313" key="3">
    <source>
        <dbReference type="Proteomes" id="UP000267096"/>
    </source>
</evidence>
<dbReference type="AlphaFoldDB" id="A0A0M3JVX5"/>
<keyword evidence="1" id="KW-0732">Signal</keyword>
<dbReference type="SUPFAM" id="SSF57302">
    <property type="entry name" value="Snake toxin-like"/>
    <property type="match status" value="1"/>
</dbReference>
<feature type="signal peptide" evidence="1">
    <location>
        <begin position="1"/>
        <end position="19"/>
    </location>
</feature>
<organism evidence="4">
    <name type="scientific">Anisakis simplex</name>
    <name type="common">Herring worm</name>
    <dbReference type="NCBI Taxonomy" id="6269"/>
    <lineage>
        <taxon>Eukaryota</taxon>
        <taxon>Metazoa</taxon>
        <taxon>Ecdysozoa</taxon>
        <taxon>Nematoda</taxon>
        <taxon>Chromadorea</taxon>
        <taxon>Rhabditida</taxon>
        <taxon>Spirurina</taxon>
        <taxon>Ascaridomorpha</taxon>
        <taxon>Ascaridoidea</taxon>
        <taxon>Anisakidae</taxon>
        <taxon>Anisakis</taxon>
        <taxon>Anisakis simplex complex</taxon>
    </lineage>
</organism>
<dbReference type="Proteomes" id="UP000267096">
    <property type="component" value="Unassembled WGS sequence"/>
</dbReference>
<dbReference type="PANTHER" id="PTHR21749:SF6">
    <property type="entry name" value="ACTIVIN_RECP DOMAIN-CONTAINING PROTEIN"/>
    <property type="match status" value="1"/>
</dbReference>
<dbReference type="PANTHER" id="PTHR21749">
    <property type="entry name" value="PRION-LIKE- Q/N-RICH -DOMAIN-BEARING PROTEIN PROTEIN 24"/>
    <property type="match status" value="1"/>
</dbReference>
<reference evidence="4" key="1">
    <citation type="submission" date="2017-02" db="UniProtKB">
        <authorList>
            <consortium name="WormBaseParasite"/>
        </authorList>
    </citation>
    <scope>IDENTIFICATION</scope>
</reference>
<dbReference type="InterPro" id="IPR045860">
    <property type="entry name" value="Snake_toxin-like_sf"/>
</dbReference>
<protein>
    <submittedName>
        <fullName evidence="4">Secreted protein</fullName>
    </submittedName>
</protein>
<dbReference type="OrthoDB" id="5831811at2759"/>